<comment type="PTM">
    <text evidence="9">Sulfation is important for activity and for the binding to a putative membrane receptor.</text>
</comment>
<dbReference type="GO" id="GO:0008283">
    <property type="term" value="P:cell population proliferation"/>
    <property type="evidence" value="ECO:0007669"/>
    <property type="project" value="UniProtKB-UniRule"/>
</dbReference>
<name>A0A4Y7KEQ4_PAPSO</name>
<dbReference type="Gramene" id="RZC70651">
    <property type="protein sequence ID" value="RZC70651"/>
    <property type="gene ID" value="C5167_035655"/>
</dbReference>
<evidence type="ECO:0000256" key="5">
    <source>
        <dbReference type="ARBA" id="ARBA00022641"/>
    </source>
</evidence>
<evidence type="ECO:0000313" key="10">
    <source>
        <dbReference type="EMBL" id="RZC70651.1"/>
    </source>
</evidence>
<keyword evidence="11" id="KW-1185">Reference proteome</keyword>
<gene>
    <name evidence="10" type="ORF">C5167_035655</name>
</gene>
<evidence type="ECO:0000256" key="6">
    <source>
        <dbReference type="ARBA" id="ARBA00022729"/>
    </source>
</evidence>
<evidence type="ECO:0000256" key="2">
    <source>
        <dbReference type="ARBA" id="ARBA00010781"/>
    </source>
</evidence>
<comment type="similarity">
    <text evidence="2 9">Belongs to the phytosulfokine family.</text>
</comment>
<comment type="function">
    <text evidence="9">Promotes plant cell differentiation, organogenesis and somatic embryogenesis as well as cell proliferation.</text>
</comment>
<keyword evidence="6 9" id="KW-0732">Signal</keyword>
<dbReference type="AlphaFoldDB" id="A0A4Y7KEQ4"/>
<reference evidence="10 11" key="1">
    <citation type="journal article" date="2018" name="Science">
        <title>The opium poppy genome and morphinan production.</title>
        <authorList>
            <person name="Guo L."/>
            <person name="Winzer T."/>
            <person name="Yang X."/>
            <person name="Li Y."/>
            <person name="Ning Z."/>
            <person name="He Z."/>
            <person name="Teodor R."/>
            <person name="Lu Y."/>
            <person name="Bowser T.A."/>
            <person name="Graham I.A."/>
            <person name="Ye K."/>
        </authorList>
    </citation>
    <scope>NUCLEOTIDE SEQUENCE [LARGE SCALE GENOMIC DNA]</scope>
    <source>
        <strain evidence="11">cv. HN1</strain>
        <tissue evidence="10">Leaves</tissue>
    </source>
</reference>
<dbReference type="STRING" id="3469.A0A4Y7KEQ4"/>
<comment type="PTM">
    <text evidence="9">PSK-alpha is produced by endopeptidase digestion. PSK-beta is produced from PSK-alpha by exopeptidase digestion.</text>
</comment>
<dbReference type="EMBL" id="CM010721">
    <property type="protein sequence ID" value="RZC70651.1"/>
    <property type="molecule type" value="Genomic_DNA"/>
</dbReference>
<dbReference type="OrthoDB" id="1914102at2759"/>
<sequence>MLSLEIVSLSISLNKLAEVQNPAMKSLKVISSLLFFSLLISFNATTAFRPLKSAVDENLTTSGLSHQNAPMLEVLAKDSMNLMGAEEDEEECGNGDEDCLKRRMIAEAHLDYIYTQRHHKP</sequence>
<dbReference type="GO" id="GO:0030154">
    <property type="term" value="P:cell differentiation"/>
    <property type="evidence" value="ECO:0007669"/>
    <property type="project" value="UniProtKB-UniRule"/>
</dbReference>
<accession>A0A4Y7KEQ4</accession>
<keyword evidence="7 9" id="KW-0221">Differentiation</keyword>
<organism evidence="10 11">
    <name type="scientific">Papaver somniferum</name>
    <name type="common">Opium poppy</name>
    <dbReference type="NCBI Taxonomy" id="3469"/>
    <lineage>
        <taxon>Eukaryota</taxon>
        <taxon>Viridiplantae</taxon>
        <taxon>Streptophyta</taxon>
        <taxon>Embryophyta</taxon>
        <taxon>Tracheophyta</taxon>
        <taxon>Spermatophyta</taxon>
        <taxon>Magnoliopsida</taxon>
        <taxon>Ranunculales</taxon>
        <taxon>Papaveraceae</taxon>
        <taxon>Papaveroideae</taxon>
        <taxon>Papaver</taxon>
    </lineage>
</organism>
<evidence type="ECO:0000256" key="1">
    <source>
        <dbReference type="ARBA" id="ARBA00004613"/>
    </source>
</evidence>
<evidence type="ECO:0000256" key="8">
    <source>
        <dbReference type="ARBA" id="ARBA00023030"/>
    </source>
</evidence>
<dbReference type="GO" id="GO:0008083">
    <property type="term" value="F:growth factor activity"/>
    <property type="evidence" value="ECO:0007669"/>
    <property type="project" value="UniProtKB-UniRule"/>
</dbReference>
<comment type="subcellular location">
    <subcellularLocation>
        <location evidence="1 9">Secreted</location>
    </subcellularLocation>
</comment>
<dbReference type="Proteomes" id="UP000316621">
    <property type="component" value="Chromosome 7"/>
</dbReference>
<evidence type="ECO:0000256" key="7">
    <source>
        <dbReference type="ARBA" id="ARBA00022782"/>
    </source>
</evidence>
<evidence type="ECO:0000256" key="9">
    <source>
        <dbReference type="RuleBase" id="RU368031"/>
    </source>
</evidence>
<proteinExistence type="inferred from homology"/>
<keyword evidence="8 9" id="KW-0339">Growth factor</keyword>
<evidence type="ECO:0000256" key="3">
    <source>
        <dbReference type="ARBA" id="ARBA00022473"/>
    </source>
</evidence>
<dbReference type="Pfam" id="PF06404">
    <property type="entry name" value="PSK"/>
    <property type="match status" value="1"/>
</dbReference>
<dbReference type="GO" id="GO:0005576">
    <property type="term" value="C:extracellular region"/>
    <property type="evidence" value="ECO:0007669"/>
    <property type="project" value="UniProtKB-SubCell"/>
</dbReference>
<protein>
    <recommendedName>
        <fullName evidence="9">Phytosulfokine</fullName>
    </recommendedName>
    <component>
        <recommendedName>
            <fullName evidence="9">Phytosulfokine-alpha</fullName>
            <shortName evidence="9">PSK-alpha</shortName>
            <shortName evidence="9">Phytosulfokine-a</shortName>
        </recommendedName>
    </component>
    <component>
        <recommendedName>
            <fullName evidence="9">Phytosulfokine-beta</fullName>
            <shortName evidence="9">PSK-beta</shortName>
            <shortName evidence="9">Phytosulfokine-b</shortName>
        </recommendedName>
    </component>
</protein>
<dbReference type="InterPro" id="IPR009438">
    <property type="entry name" value="Phytosulfokine"/>
</dbReference>
<dbReference type="PANTHER" id="PTHR33285:SF33">
    <property type="entry name" value="PHYTOSULFOKINE"/>
    <property type="match status" value="1"/>
</dbReference>
<keyword evidence="5 9" id="KW-0765">Sulfation</keyword>
<dbReference type="PANTHER" id="PTHR33285">
    <property type="entry name" value="PHYTOSULFOKINES 3"/>
    <property type="match status" value="1"/>
</dbReference>
<keyword evidence="3 9" id="KW-0217">Developmental protein</keyword>
<keyword evidence="4 9" id="KW-0964">Secreted</keyword>
<evidence type="ECO:0000313" key="11">
    <source>
        <dbReference type="Proteomes" id="UP000316621"/>
    </source>
</evidence>
<evidence type="ECO:0000256" key="4">
    <source>
        <dbReference type="ARBA" id="ARBA00022525"/>
    </source>
</evidence>